<dbReference type="InterPro" id="IPR012332">
    <property type="entry name" value="Autotransporter_pectin_lyase_C"/>
</dbReference>
<proteinExistence type="predicted"/>
<dbReference type="OrthoDB" id="9804931at2"/>
<reference evidence="3 4" key="1">
    <citation type="submission" date="2016-12" db="EMBL/GenBank/DDBJ databases">
        <authorList>
            <person name="Song W.-J."/>
            <person name="Kurnit D.M."/>
        </authorList>
    </citation>
    <scope>NUCLEOTIDE SEQUENCE [LARGE SCALE GENOMIC DNA]</scope>
    <source>
        <strain evidence="3 4">DSM 19599</strain>
    </source>
</reference>
<dbReference type="PROSITE" id="PS51208">
    <property type="entry name" value="AUTOTRANSPORTER"/>
    <property type="match status" value="1"/>
</dbReference>
<dbReference type="Pfam" id="PF03797">
    <property type="entry name" value="Autotransporter"/>
    <property type="match status" value="1"/>
</dbReference>
<dbReference type="PANTHER" id="PTHR35037">
    <property type="entry name" value="C-TERMINAL REGION OF AIDA-LIKE PROTEIN"/>
    <property type="match status" value="1"/>
</dbReference>
<dbReference type="InterPro" id="IPR006315">
    <property type="entry name" value="OM_autotransptr_brl_dom"/>
</dbReference>
<evidence type="ECO:0000313" key="4">
    <source>
        <dbReference type="Proteomes" id="UP000186406"/>
    </source>
</evidence>
<keyword evidence="1" id="KW-0732">Signal</keyword>
<dbReference type="Pfam" id="PF12951">
    <property type="entry name" value="PATR"/>
    <property type="match status" value="8"/>
</dbReference>
<evidence type="ECO:0000256" key="1">
    <source>
        <dbReference type="ARBA" id="ARBA00022729"/>
    </source>
</evidence>
<dbReference type="SMART" id="SM00869">
    <property type="entry name" value="Autotransporter"/>
    <property type="match status" value="1"/>
</dbReference>
<accession>A0A1M7ZP87</accession>
<protein>
    <submittedName>
        <fullName evidence="3">Outer membrane autotransporter barrel domain-containing protein</fullName>
    </submittedName>
</protein>
<dbReference type="InterPro" id="IPR036709">
    <property type="entry name" value="Autotransporte_beta_dom_sf"/>
</dbReference>
<feature type="non-terminal residue" evidence="3">
    <location>
        <position position="1"/>
    </location>
</feature>
<feature type="domain" description="Autotransporter" evidence="2">
    <location>
        <begin position="888"/>
        <end position="1171"/>
    </location>
</feature>
<dbReference type="NCBIfam" id="TIGR01414">
    <property type="entry name" value="autotrans_barl"/>
    <property type="match status" value="1"/>
</dbReference>
<dbReference type="PANTHER" id="PTHR35037:SF3">
    <property type="entry name" value="C-TERMINAL REGION OF AIDA-LIKE PROTEIN"/>
    <property type="match status" value="1"/>
</dbReference>
<sequence length="1171" mass="114885">LLDNGTFDISATTAGASVTTLSGTGAVALGSKTLTLSSASGLFSGVISGSGGLTVAAGTETLSGVNTYTGATTIAAGGTLALSGQGSVAASASVDANGIFNIAAADAGVTITSLAGQGSVVLGSNTLTFAAANGTFSGTISGSGGLVLKSGSETLTGANTYTGGTSVLGGTLGIGNSSAVGTGSVSLANGGGLAFTAASVDLSNAISVAGTNTLNVSSGATATLSGTIGDGATSGGLVKTGAGTLTLTGANTYTGGTTISEGTLVGNTTSLHGSIADNAALVFNQTEDGTYADAISGTGSVTKTGAGTLTLTGANTYTGGTTISAGTLVGDTMSLKGDIADNAALVFNQTEDGTYAGALSGSGSVTKTGAGTLTFTGANTYTGGTTISAGTLVGNTDSLHGDITNDAALKFVQLADGTFAGAVTGSGSVTKSGVGTLTLTGANTYTGGTTISAGTLVGDTTSLQGNITNDASLVFNQTSNGIFAGIVTGSGSVTKDGAGILTMTGANSYTGGTIISAGTLVGDTTNLQGEISNNASLVFNQTSDGTFAGAVTGSGSMTKTGTGTLTLTGTLSNTGTTTVSEGTLQIGNGGTAGWAYGPIEIDSALVYDLSGFYDLPTSLSGSGSLTITGGGTATYGGSAAYNGQINVENANLVLQNGSSANSAFVVGSGGVLSGTATIGSLVIDNGGTASPGYSPGTLTVAGNVRFASGSVYLVDVYADGSHDLITAGGTANISGGTVQVVAEAGYAASKATYTILTADGGVSGRFDAITANYAYLTPTLSYDSNNIYLTLQRNEVNFADMTSTPNAHAVANAAQSLGDGNAIYDALVNLTPEQADPAFNSLSGEAYASANTVLLQQSSYLREAVGSRVRQSLDPSKAPFGPYAATLAPGYDATVWSQAFGAWGRNAGDGNAASVSSSIGGFFSGIDGLLADNTRVGLIAGYSRSNFKSDGRSSSGSVDNYDLGIYAGTRFDAFSLFGGASYTWHDISVDRSVSFPGFAGAASADYKAATTQLFAEASYRFDLGKTFAGQVVLEPFANLAFVKLDTQHMTETGSAAALTGAGQSQSTLYSTFGARVSSTYELASGAVLVPYAALGWQHAFGNHSTGANLAFASGGTPFTVEGVPIAKDTIIVSAGFDYRFNDAVSATLTYNGQFASGVVDNSIKASINVRF</sequence>
<dbReference type="InterPro" id="IPR013425">
    <property type="entry name" value="Autotrns_rpt"/>
</dbReference>
<dbReference type="NCBIfam" id="TIGR02601">
    <property type="entry name" value="autotrns_rpt"/>
    <property type="match status" value="7"/>
</dbReference>
<dbReference type="Gene3D" id="2.40.128.130">
    <property type="entry name" value="Autotransporter beta-domain"/>
    <property type="match status" value="1"/>
</dbReference>
<dbReference type="Proteomes" id="UP000186406">
    <property type="component" value="Unassembled WGS sequence"/>
</dbReference>
<dbReference type="Gene3D" id="2.160.20.20">
    <property type="match status" value="3"/>
</dbReference>
<dbReference type="GO" id="GO:0019867">
    <property type="term" value="C:outer membrane"/>
    <property type="evidence" value="ECO:0007669"/>
    <property type="project" value="InterPro"/>
</dbReference>
<evidence type="ECO:0000259" key="2">
    <source>
        <dbReference type="PROSITE" id="PS51208"/>
    </source>
</evidence>
<dbReference type="InterPro" id="IPR051551">
    <property type="entry name" value="Autotransporter_adhesion"/>
</dbReference>
<dbReference type="EMBL" id="FRXO01000007">
    <property type="protein sequence ID" value="SHO66632.1"/>
    <property type="molecule type" value="Genomic_DNA"/>
</dbReference>
<keyword evidence="4" id="KW-1185">Reference proteome</keyword>
<evidence type="ECO:0000313" key="3">
    <source>
        <dbReference type="EMBL" id="SHO66632.1"/>
    </source>
</evidence>
<dbReference type="AlphaFoldDB" id="A0A1M7ZP87"/>
<dbReference type="STRING" id="1123029.SAMN02745172_03291"/>
<dbReference type="SUPFAM" id="SSF51126">
    <property type="entry name" value="Pectin lyase-like"/>
    <property type="match status" value="3"/>
</dbReference>
<organism evidence="3 4">
    <name type="scientific">Pseudoxanthobacter soli DSM 19599</name>
    <dbReference type="NCBI Taxonomy" id="1123029"/>
    <lineage>
        <taxon>Bacteria</taxon>
        <taxon>Pseudomonadati</taxon>
        <taxon>Pseudomonadota</taxon>
        <taxon>Alphaproteobacteria</taxon>
        <taxon>Hyphomicrobiales</taxon>
        <taxon>Segnochrobactraceae</taxon>
        <taxon>Pseudoxanthobacter</taxon>
    </lineage>
</organism>
<name>A0A1M7ZP87_9HYPH</name>
<dbReference type="InterPro" id="IPR011050">
    <property type="entry name" value="Pectin_lyase_fold/virulence"/>
</dbReference>
<gene>
    <name evidence="3" type="ORF">SAMN02745172_03291</name>
</gene>
<dbReference type="SUPFAM" id="SSF103515">
    <property type="entry name" value="Autotransporter"/>
    <property type="match status" value="1"/>
</dbReference>
<dbReference type="InterPro" id="IPR005546">
    <property type="entry name" value="Autotransporte_beta"/>
</dbReference>